<reference evidence="1" key="2">
    <citation type="submission" date="2016-04" db="UniProtKB">
        <authorList>
            <consortium name="EnsemblMetazoa"/>
        </authorList>
    </citation>
    <scope>IDENTIFICATION</scope>
</reference>
<dbReference type="AlphaFoldDB" id="A0A158NUH7"/>
<dbReference type="PANTHER" id="PTHR33559">
    <property type="entry name" value="PROTEASOME ASSEMBLY CHAPERONE 4"/>
    <property type="match status" value="1"/>
</dbReference>
<keyword evidence="2" id="KW-1185">Reference proteome</keyword>
<reference evidence="2" key="1">
    <citation type="journal article" date="2011" name="PLoS Genet.">
        <title>The genome sequence of the leaf-cutter ant Atta cephalotes reveals insights into its obligate symbiotic lifestyle.</title>
        <authorList>
            <person name="Suen G."/>
            <person name="Teiling C."/>
            <person name="Li L."/>
            <person name="Holt C."/>
            <person name="Abouheif E."/>
            <person name="Bornberg-Bauer E."/>
            <person name="Bouffard P."/>
            <person name="Caldera E.J."/>
            <person name="Cash E."/>
            <person name="Cavanaugh A."/>
            <person name="Denas O."/>
            <person name="Elhaik E."/>
            <person name="Fave M.J."/>
            <person name="Gadau J."/>
            <person name="Gibson J.D."/>
            <person name="Graur D."/>
            <person name="Grubbs K.J."/>
            <person name="Hagen D.E."/>
            <person name="Harkins T.T."/>
            <person name="Helmkampf M."/>
            <person name="Hu H."/>
            <person name="Johnson B.R."/>
            <person name="Kim J."/>
            <person name="Marsh S.E."/>
            <person name="Moeller J.A."/>
            <person name="Munoz-Torres M.C."/>
            <person name="Murphy M.C."/>
            <person name="Naughton M.C."/>
            <person name="Nigam S."/>
            <person name="Overson R."/>
            <person name="Rajakumar R."/>
            <person name="Reese J.T."/>
            <person name="Scott J.J."/>
            <person name="Smith C.R."/>
            <person name="Tao S."/>
            <person name="Tsutsui N.D."/>
            <person name="Viljakainen L."/>
            <person name="Wissler L."/>
            <person name="Yandell M.D."/>
            <person name="Zimmer F."/>
            <person name="Taylor J."/>
            <person name="Slater S.C."/>
            <person name="Clifton S.W."/>
            <person name="Warren W.C."/>
            <person name="Elsik C.G."/>
            <person name="Smith C.D."/>
            <person name="Weinstock G.M."/>
            <person name="Gerardo N.M."/>
            <person name="Currie C.R."/>
        </authorList>
    </citation>
    <scope>NUCLEOTIDE SEQUENCE [LARGE SCALE GENOMIC DNA]</scope>
</reference>
<dbReference type="InParanoid" id="A0A158NUH7"/>
<proteinExistence type="predicted"/>
<dbReference type="GO" id="GO:0043248">
    <property type="term" value="P:proteasome assembly"/>
    <property type="evidence" value="ECO:0007669"/>
    <property type="project" value="InterPro"/>
</dbReference>
<sequence>MMVNTAEKKSEVELLPCNFKFHNFIVKIGDTNINCQIIRMEDSLYLWIGDSVNGSMEDLSFALTSSFEKQPIATKIMGSIANATSTNMAKRLSMKFGKAIYVSFNITPNNIILPGIEKRIQEEFKTHADLLSF</sequence>
<name>A0A158NUH7_ATTCE</name>
<protein>
    <recommendedName>
        <fullName evidence="3">Proteasome assembly chaperone 4</fullName>
    </recommendedName>
</protein>
<dbReference type="InterPro" id="IPR032157">
    <property type="entry name" value="PAC4"/>
</dbReference>
<dbReference type="EnsemblMetazoa" id="XM_012205795.1">
    <property type="protein sequence ID" value="XP_012061185.1"/>
    <property type="gene ID" value="LOC105624429"/>
</dbReference>
<dbReference type="OrthoDB" id="368507at2759"/>
<dbReference type="eggNOG" id="ENOG502S31R">
    <property type="taxonomic scope" value="Eukaryota"/>
</dbReference>
<dbReference type="STRING" id="12957.A0A158NUH7"/>
<organism evidence="1 2">
    <name type="scientific">Atta cephalotes</name>
    <name type="common">Leafcutter ant</name>
    <dbReference type="NCBI Taxonomy" id="12957"/>
    <lineage>
        <taxon>Eukaryota</taxon>
        <taxon>Metazoa</taxon>
        <taxon>Ecdysozoa</taxon>
        <taxon>Arthropoda</taxon>
        <taxon>Hexapoda</taxon>
        <taxon>Insecta</taxon>
        <taxon>Pterygota</taxon>
        <taxon>Neoptera</taxon>
        <taxon>Endopterygota</taxon>
        <taxon>Hymenoptera</taxon>
        <taxon>Apocrita</taxon>
        <taxon>Aculeata</taxon>
        <taxon>Formicoidea</taxon>
        <taxon>Formicidae</taxon>
        <taxon>Myrmicinae</taxon>
        <taxon>Atta</taxon>
    </lineage>
</organism>
<dbReference type="Pfam" id="PF16093">
    <property type="entry name" value="PAC4"/>
    <property type="match status" value="1"/>
</dbReference>
<evidence type="ECO:0000313" key="2">
    <source>
        <dbReference type="Proteomes" id="UP000005205"/>
    </source>
</evidence>
<dbReference type="EMBL" id="ADTU01026470">
    <property type="status" value="NOT_ANNOTATED_CDS"/>
    <property type="molecule type" value="Genomic_DNA"/>
</dbReference>
<evidence type="ECO:0000313" key="1">
    <source>
        <dbReference type="EnsemblMetazoa" id="XP_012061185.1"/>
    </source>
</evidence>
<dbReference type="KEGG" id="acep:105624429"/>
<evidence type="ECO:0008006" key="3">
    <source>
        <dbReference type="Google" id="ProtNLM"/>
    </source>
</evidence>
<dbReference type="PANTHER" id="PTHR33559:SF1">
    <property type="entry name" value="PROTEASOME ASSEMBLY CHAPERONE 4"/>
    <property type="match status" value="1"/>
</dbReference>
<dbReference type="Proteomes" id="UP000005205">
    <property type="component" value="Unassembled WGS sequence"/>
</dbReference>
<gene>
    <name evidence="1" type="primary">105624429</name>
</gene>
<accession>A0A158NUH7</accession>